<dbReference type="AlphaFoldDB" id="A0AA97I4S7"/>
<protein>
    <submittedName>
        <fullName evidence="1">Uncharacterized protein</fullName>
    </submittedName>
</protein>
<evidence type="ECO:0000313" key="2">
    <source>
        <dbReference type="Proteomes" id="UP001301797"/>
    </source>
</evidence>
<keyword evidence="2" id="KW-1185">Reference proteome</keyword>
<dbReference type="GeneID" id="85230296"/>
<proteinExistence type="predicted"/>
<dbReference type="RefSeq" id="WP_317136247.1">
    <property type="nucleotide sequence ID" value="NZ_CP043875.1"/>
</dbReference>
<dbReference type="KEGG" id="mefw:F1737_08985"/>
<evidence type="ECO:0000313" key="1">
    <source>
        <dbReference type="EMBL" id="WOF16814.1"/>
    </source>
</evidence>
<organism evidence="1 2">
    <name type="scientific">Methanochimaera problematica</name>
    <dbReference type="NCBI Taxonomy" id="2609417"/>
    <lineage>
        <taxon>Archaea</taxon>
        <taxon>Methanobacteriati</taxon>
        <taxon>Methanobacteriota</taxon>
        <taxon>Stenosarchaea group</taxon>
        <taxon>Methanomicrobia</taxon>
        <taxon>Methanomicrobiales</taxon>
        <taxon>Methanomicrobiaceae</taxon>
        <taxon>Methanochimaera</taxon>
    </lineage>
</organism>
<reference evidence="1 2" key="1">
    <citation type="submission" date="2019-09" db="EMBL/GenBank/DDBJ databases">
        <title>The complete genome of Methanoplanus sp. FWC-SCC4.</title>
        <authorList>
            <person name="Chen S.-C."/>
            <person name="Zhou Y.-Z."/>
            <person name="Lai M.-C."/>
        </authorList>
    </citation>
    <scope>NUCLEOTIDE SEQUENCE [LARGE SCALE GENOMIC DNA]</scope>
    <source>
        <strain evidence="1 2">FWC-SCC4</strain>
    </source>
</reference>
<name>A0AA97I4S7_9EURY</name>
<dbReference type="Proteomes" id="UP001301797">
    <property type="component" value="Chromosome"/>
</dbReference>
<accession>A0AA97I4S7</accession>
<gene>
    <name evidence="1" type="ORF">F1737_08985</name>
</gene>
<dbReference type="EMBL" id="CP043875">
    <property type="protein sequence ID" value="WOF16814.1"/>
    <property type="molecule type" value="Genomic_DNA"/>
</dbReference>
<sequence length="115" mass="13556">MINNNPIIDNAILKKIKMPLSYYCEFQFYVLYRRLICCKTGKHRFVFVEEDDQKFCSLQPGNYYCQDCGKKAPPSEIFAYYNSGSDVWGTEEYDELMMKRVLIKGACKFSQEKNL</sequence>